<reference evidence="8 9" key="1">
    <citation type="submission" date="2014-12" db="EMBL/GenBank/DDBJ databases">
        <title>Genome assembly of Enhygromyxa salina DSM 15201.</title>
        <authorList>
            <person name="Sharma G."/>
            <person name="Subramanian S."/>
        </authorList>
    </citation>
    <scope>NUCLEOTIDE SEQUENCE [LARGE SCALE GENOMIC DNA]</scope>
    <source>
        <strain evidence="8 9">DSM 15201</strain>
    </source>
</reference>
<evidence type="ECO:0000256" key="4">
    <source>
        <dbReference type="ARBA" id="ARBA00022840"/>
    </source>
</evidence>
<dbReference type="PROSITE" id="PS00109">
    <property type="entry name" value="PROTEIN_KINASE_TYR"/>
    <property type="match status" value="1"/>
</dbReference>
<dbReference type="Gene3D" id="1.10.510.10">
    <property type="entry name" value="Transferase(Phosphotransferase) domain 1"/>
    <property type="match status" value="1"/>
</dbReference>
<dbReference type="GO" id="GO:0004674">
    <property type="term" value="F:protein serine/threonine kinase activity"/>
    <property type="evidence" value="ECO:0007669"/>
    <property type="project" value="UniProtKB-KW"/>
</dbReference>
<name>A0A0C1ZM62_9BACT</name>
<keyword evidence="3 8" id="KW-0418">Kinase</keyword>
<sequence length="564" mass="61688">MPHPLREERKLRPQSGPPRLTTKHADRELDAVREFGGYTLTHRLGIGGMGEVWKGQREALGGAAVHVAIKLLTAARTGTVDARRMFLDEARLSMLLNSSNIVKVYDAAETEDGICYLIMEWVDGLNLAQLSEKLHERGENLPDVIIGYIIGEVLKGLAHAHDLRDGARRITIVHRDVSPHNVMLSTSGEVKLMDFGIARIASEETSGAHVKGKLRYMPPEQLRGESREPTLDLFAVGAMLHELLDRDTFRGRVVDEARLYGMVLDGEIPTMTRARQTVPNELDELREQLLAVNATDRIQSAREAFVRLCCWPEYRDARFELDEIVRRFGNVGESEDPRHVPYDLEAPTVVFVADGSETAAGRRRQSTTAAPAPTHSRRALAALVLGCSAAGFAGVCSVVAQSGQGDIVPEVVSAESTRSLAVVPPTTEPIGSTDGTDDGVEPDLVRSDIEDIEPRLDLPDLPDLPDENDLSARVHPTPTPTPRKTKVFLVLSDGVPWAEIKIGGRSFVLDAFGRDGASTRLAPGSYNTWFRTRVDAPWSQAGRIVVSGGLATVTLDKHGDLLVQ</sequence>
<keyword evidence="1" id="KW-0808">Transferase</keyword>
<comment type="caution">
    <text evidence="8">The sequence shown here is derived from an EMBL/GenBank/DDBJ whole genome shotgun (WGS) entry which is preliminary data.</text>
</comment>
<keyword evidence="4 5" id="KW-0067">ATP-binding</keyword>
<dbReference type="RefSeq" id="WP_146662490.1">
    <property type="nucleotide sequence ID" value="NZ_JMCC02000157.1"/>
</dbReference>
<dbReference type="AlphaFoldDB" id="A0A0C1ZM62"/>
<proteinExistence type="predicted"/>
<feature type="compositionally biased region" description="Basic and acidic residues" evidence="6">
    <location>
        <begin position="1"/>
        <end position="11"/>
    </location>
</feature>
<evidence type="ECO:0000313" key="8">
    <source>
        <dbReference type="EMBL" id="KIG12003.1"/>
    </source>
</evidence>
<evidence type="ECO:0000259" key="7">
    <source>
        <dbReference type="PROSITE" id="PS50011"/>
    </source>
</evidence>
<evidence type="ECO:0000256" key="3">
    <source>
        <dbReference type="ARBA" id="ARBA00022777"/>
    </source>
</evidence>
<dbReference type="Proteomes" id="UP000031599">
    <property type="component" value="Unassembled WGS sequence"/>
</dbReference>
<evidence type="ECO:0000256" key="6">
    <source>
        <dbReference type="SAM" id="MobiDB-lite"/>
    </source>
</evidence>
<evidence type="ECO:0000256" key="1">
    <source>
        <dbReference type="ARBA" id="ARBA00022679"/>
    </source>
</evidence>
<dbReference type="EMBL" id="JMCC02000157">
    <property type="protein sequence ID" value="KIG12003.1"/>
    <property type="molecule type" value="Genomic_DNA"/>
</dbReference>
<feature type="region of interest" description="Disordered" evidence="6">
    <location>
        <begin position="424"/>
        <end position="443"/>
    </location>
</feature>
<evidence type="ECO:0000313" key="9">
    <source>
        <dbReference type="Proteomes" id="UP000031599"/>
    </source>
</evidence>
<protein>
    <submittedName>
        <fullName evidence="8">Serine/threonine protein kinase</fullName>
    </submittedName>
</protein>
<dbReference type="CDD" id="cd14014">
    <property type="entry name" value="STKc_PknB_like"/>
    <property type="match status" value="1"/>
</dbReference>
<dbReference type="PROSITE" id="PS50011">
    <property type="entry name" value="PROTEIN_KINASE_DOM"/>
    <property type="match status" value="1"/>
</dbReference>
<evidence type="ECO:0000256" key="2">
    <source>
        <dbReference type="ARBA" id="ARBA00022741"/>
    </source>
</evidence>
<dbReference type="InterPro" id="IPR017441">
    <property type="entry name" value="Protein_kinase_ATP_BS"/>
</dbReference>
<dbReference type="InterPro" id="IPR000719">
    <property type="entry name" value="Prot_kinase_dom"/>
</dbReference>
<dbReference type="Pfam" id="PF00069">
    <property type="entry name" value="Pkinase"/>
    <property type="match status" value="1"/>
</dbReference>
<dbReference type="PROSITE" id="PS00107">
    <property type="entry name" value="PROTEIN_KINASE_ATP"/>
    <property type="match status" value="1"/>
</dbReference>
<feature type="domain" description="Protein kinase" evidence="7">
    <location>
        <begin position="38"/>
        <end position="319"/>
    </location>
</feature>
<dbReference type="SUPFAM" id="SSF56112">
    <property type="entry name" value="Protein kinase-like (PK-like)"/>
    <property type="match status" value="1"/>
</dbReference>
<feature type="region of interest" description="Disordered" evidence="6">
    <location>
        <begin position="1"/>
        <end position="22"/>
    </location>
</feature>
<dbReference type="GO" id="GO:0005524">
    <property type="term" value="F:ATP binding"/>
    <property type="evidence" value="ECO:0007669"/>
    <property type="project" value="UniProtKB-UniRule"/>
</dbReference>
<accession>A0A0C1ZM62</accession>
<feature type="region of interest" description="Disordered" evidence="6">
    <location>
        <begin position="455"/>
        <end position="479"/>
    </location>
</feature>
<keyword evidence="2 5" id="KW-0547">Nucleotide-binding</keyword>
<evidence type="ECO:0000256" key="5">
    <source>
        <dbReference type="PROSITE-ProRule" id="PRU10141"/>
    </source>
</evidence>
<organism evidence="8 9">
    <name type="scientific">Enhygromyxa salina</name>
    <dbReference type="NCBI Taxonomy" id="215803"/>
    <lineage>
        <taxon>Bacteria</taxon>
        <taxon>Pseudomonadati</taxon>
        <taxon>Myxococcota</taxon>
        <taxon>Polyangia</taxon>
        <taxon>Nannocystales</taxon>
        <taxon>Nannocystaceae</taxon>
        <taxon>Enhygromyxa</taxon>
    </lineage>
</organism>
<feature type="binding site" evidence="5">
    <location>
        <position position="70"/>
    </location>
    <ligand>
        <name>ATP</name>
        <dbReference type="ChEBI" id="CHEBI:30616"/>
    </ligand>
</feature>
<keyword evidence="8" id="KW-0723">Serine/threonine-protein kinase</keyword>
<dbReference type="InterPro" id="IPR008266">
    <property type="entry name" value="Tyr_kinase_AS"/>
</dbReference>
<dbReference type="InterPro" id="IPR011009">
    <property type="entry name" value="Kinase-like_dom_sf"/>
</dbReference>
<gene>
    <name evidence="8" type="ORF">DB30_02121</name>
</gene>
<dbReference type="PANTHER" id="PTHR43289">
    <property type="entry name" value="MITOGEN-ACTIVATED PROTEIN KINASE KINASE KINASE 20-RELATED"/>
    <property type="match status" value="1"/>
</dbReference>
<dbReference type="PANTHER" id="PTHR43289:SF6">
    <property type="entry name" value="SERINE_THREONINE-PROTEIN KINASE NEKL-3"/>
    <property type="match status" value="1"/>
</dbReference>
<dbReference type="Gene3D" id="3.30.200.20">
    <property type="entry name" value="Phosphorylase Kinase, domain 1"/>
    <property type="match status" value="1"/>
</dbReference>